<dbReference type="Proteomes" id="UP000232230">
    <property type="component" value="Chromosome"/>
</dbReference>
<keyword evidence="2" id="KW-0732">Signal</keyword>
<evidence type="ECO:0000256" key="2">
    <source>
        <dbReference type="SAM" id="SignalP"/>
    </source>
</evidence>
<proteinExistence type="inferred from homology"/>
<reference evidence="3 4" key="1">
    <citation type="submission" date="2017-11" db="EMBL/GenBank/DDBJ databases">
        <title>Genome sequence of Entomoplasma somnilux PYAN-1 (ATCC 49194).</title>
        <authorList>
            <person name="Lo W.-S."/>
            <person name="Gasparich G.E."/>
            <person name="Kuo C.-H."/>
        </authorList>
    </citation>
    <scope>NUCLEOTIDE SEQUENCE [LARGE SCALE GENOMIC DNA]</scope>
    <source>
        <strain evidence="3 4">PYAN-1</strain>
    </source>
</reference>
<dbReference type="Gene3D" id="3.40.50.1110">
    <property type="entry name" value="SGNH hydrolase"/>
    <property type="match status" value="1"/>
</dbReference>
<dbReference type="PANTHER" id="PTHR22835:SF659">
    <property type="entry name" value="GDSL LIPASE_ACYLHYDROLASE, PUTATIVE (AFU_ORTHOLOGUE AFUA_2G00510)-RELATED"/>
    <property type="match status" value="1"/>
</dbReference>
<protein>
    <submittedName>
        <fullName evidence="3">Lipolytic enzyme, GDSL family</fullName>
    </submittedName>
</protein>
<organism evidence="3 4">
    <name type="scientific">Williamsoniiplasma somnilux</name>
    <dbReference type="NCBI Taxonomy" id="215578"/>
    <lineage>
        <taxon>Bacteria</taxon>
        <taxon>Bacillati</taxon>
        <taxon>Mycoplasmatota</taxon>
        <taxon>Mollicutes</taxon>
        <taxon>Entomoplasmatales</taxon>
        <taxon>Williamsoniiplasma</taxon>
    </lineage>
</organism>
<dbReference type="PROSITE" id="PS51257">
    <property type="entry name" value="PROKAR_LIPOPROTEIN"/>
    <property type="match status" value="1"/>
</dbReference>
<dbReference type="EMBL" id="CP024965">
    <property type="protein sequence ID" value="ATZ18592.1"/>
    <property type="molecule type" value="Genomic_DNA"/>
</dbReference>
<dbReference type="RefSeq" id="WP_024863722.1">
    <property type="nucleotide sequence ID" value="NZ_CP024965.1"/>
</dbReference>
<sequence>MKKLLYILSSLGLTATAAATVVSCTVPQIKEDYDLKVGLGIDRSKALDDSNLVNDLGITNFYTIGDSLSDSGGIETIGSLGLNEIFQLVRPLLDKIPDLIIMLEGLVDGIIDGMEQIPDQLKPIAKKLAHLVIKIKKEKVENVKLNIQMTDADGVEVAGYSHGFTNQKPAAVVVAEKLGFVDPSAEVTKASNGKEFKAGVSTNVVGLDLESEQYGSSKDKYNGNNYAIGGATSSTVDNFTGILLNSVQINDQAMALVKQHQTKSTDLVFMEIGGNDLFSLIDIFHNRNKTSNWEQQIETKLDEAIGNIKAALLTLLNNDVKKIIVANAPDVSLLPLYNNPSLFEEDNPDKEENLAVKEFAHYITGKFNKKFFDQFDKINKKYGNTMMSYDLVKKMDDMLKEFTKDNPKKIADKPSVDLFAAFPDPKITDKTLEITMTHKIKDGLTVADLDNYFFWDSIHPGSWAHTSVANDLFDNYILKMFPKQQQ</sequence>
<feature type="signal peptide" evidence="2">
    <location>
        <begin position="1"/>
        <end position="19"/>
    </location>
</feature>
<dbReference type="NCBIfam" id="NF038029">
    <property type="entry name" value="LP_plasma"/>
    <property type="match status" value="1"/>
</dbReference>
<evidence type="ECO:0000313" key="3">
    <source>
        <dbReference type="EMBL" id="ATZ18592.1"/>
    </source>
</evidence>
<dbReference type="GO" id="GO:0016788">
    <property type="term" value="F:hydrolase activity, acting on ester bonds"/>
    <property type="evidence" value="ECO:0007669"/>
    <property type="project" value="InterPro"/>
</dbReference>
<dbReference type="Pfam" id="PF00657">
    <property type="entry name" value="Lipase_GDSL"/>
    <property type="match status" value="1"/>
</dbReference>
<feature type="chain" id="PRO_5014694281" evidence="2">
    <location>
        <begin position="20"/>
        <end position="486"/>
    </location>
</feature>
<dbReference type="SUPFAM" id="SSF52266">
    <property type="entry name" value="SGNH hydrolase"/>
    <property type="match status" value="1"/>
</dbReference>
<dbReference type="AlphaFoldDB" id="A0A2K8NXN0"/>
<dbReference type="NCBIfam" id="NF045726">
    <property type="entry name" value="XXplasma_LP"/>
    <property type="match status" value="1"/>
</dbReference>
<accession>A0A2K8NXN0</accession>
<evidence type="ECO:0000313" key="4">
    <source>
        <dbReference type="Proteomes" id="UP000232230"/>
    </source>
</evidence>
<dbReference type="InterPro" id="IPR036514">
    <property type="entry name" value="SGNH_hydro_sf"/>
</dbReference>
<evidence type="ECO:0000256" key="1">
    <source>
        <dbReference type="ARBA" id="ARBA00008668"/>
    </source>
</evidence>
<dbReference type="KEGG" id="esx:ESOMN_v1c02080"/>
<gene>
    <name evidence="3" type="ORF">ESOMN_v1c02080</name>
</gene>
<dbReference type="PANTHER" id="PTHR22835">
    <property type="entry name" value="ZINC FINGER FYVE DOMAIN CONTAINING PROTEIN"/>
    <property type="match status" value="1"/>
</dbReference>
<dbReference type="InterPro" id="IPR001087">
    <property type="entry name" value="GDSL"/>
</dbReference>
<name>A0A2K8NXN0_9MOLU</name>
<keyword evidence="4" id="KW-1185">Reference proteome</keyword>
<comment type="similarity">
    <text evidence="1">Belongs to the 'GDSL' lipolytic enzyme family.</text>
</comment>
<dbReference type="InterPro" id="IPR054816">
    <property type="entry name" value="Lipoprotein_mollicutes-type_CS"/>
</dbReference>